<feature type="domain" description="PDZ" evidence="2">
    <location>
        <begin position="7"/>
        <end position="88"/>
    </location>
</feature>
<protein>
    <submittedName>
        <fullName evidence="5">PDZ domain-containing protein</fullName>
    </submittedName>
</protein>
<dbReference type="PROSITE" id="PS50106">
    <property type="entry name" value="PDZ"/>
    <property type="match status" value="1"/>
</dbReference>
<dbReference type="EMBL" id="UYRR01033359">
    <property type="protein sequence ID" value="VDK58567.1"/>
    <property type="molecule type" value="Genomic_DNA"/>
</dbReference>
<proteinExistence type="predicted"/>
<evidence type="ECO:0000259" key="2">
    <source>
        <dbReference type="PROSITE" id="PS50106"/>
    </source>
</evidence>
<dbReference type="AlphaFoldDB" id="A0A0M3K8N1"/>
<feature type="region of interest" description="Disordered" evidence="1">
    <location>
        <begin position="394"/>
        <end position="434"/>
    </location>
</feature>
<reference evidence="5" key="1">
    <citation type="submission" date="2017-02" db="UniProtKB">
        <authorList>
            <consortium name="WormBaseParasite"/>
        </authorList>
    </citation>
    <scope>IDENTIFICATION</scope>
</reference>
<dbReference type="OrthoDB" id="44841at2759"/>
<evidence type="ECO:0000313" key="3">
    <source>
        <dbReference type="EMBL" id="VDK58567.1"/>
    </source>
</evidence>
<evidence type="ECO:0000313" key="4">
    <source>
        <dbReference type="Proteomes" id="UP000267096"/>
    </source>
</evidence>
<feature type="region of interest" description="Disordered" evidence="1">
    <location>
        <begin position="305"/>
        <end position="344"/>
    </location>
</feature>
<dbReference type="Pfam" id="PF00595">
    <property type="entry name" value="PDZ"/>
    <property type="match status" value="1"/>
</dbReference>
<evidence type="ECO:0000256" key="1">
    <source>
        <dbReference type="SAM" id="MobiDB-lite"/>
    </source>
</evidence>
<reference evidence="3 4" key="2">
    <citation type="submission" date="2018-11" db="EMBL/GenBank/DDBJ databases">
        <authorList>
            <consortium name="Pathogen Informatics"/>
        </authorList>
    </citation>
    <scope>NUCLEOTIDE SEQUENCE [LARGE SCALE GENOMIC DNA]</scope>
</reference>
<name>A0A0M3K8N1_ANISI</name>
<feature type="compositionally biased region" description="Polar residues" evidence="1">
    <location>
        <begin position="306"/>
        <end position="315"/>
    </location>
</feature>
<keyword evidence="4" id="KW-1185">Reference proteome</keyword>
<feature type="compositionally biased region" description="Low complexity" evidence="1">
    <location>
        <begin position="116"/>
        <end position="132"/>
    </location>
</feature>
<organism evidence="5">
    <name type="scientific">Anisakis simplex</name>
    <name type="common">Herring worm</name>
    <dbReference type="NCBI Taxonomy" id="6269"/>
    <lineage>
        <taxon>Eukaryota</taxon>
        <taxon>Metazoa</taxon>
        <taxon>Ecdysozoa</taxon>
        <taxon>Nematoda</taxon>
        <taxon>Chromadorea</taxon>
        <taxon>Rhabditida</taxon>
        <taxon>Spirurina</taxon>
        <taxon>Ascaridomorpha</taxon>
        <taxon>Ascaridoidea</taxon>
        <taxon>Anisakidae</taxon>
        <taxon>Anisakis</taxon>
        <taxon>Anisakis simplex complex</taxon>
    </lineage>
</organism>
<feature type="region of interest" description="Disordered" evidence="1">
    <location>
        <begin position="249"/>
        <end position="276"/>
    </location>
</feature>
<feature type="region of interest" description="Disordered" evidence="1">
    <location>
        <begin position="116"/>
        <end position="157"/>
    </location>
</feature>
<feature type="compositionally biased region" description="Low complexity" evidence="1">
    <location>
        <begin position="190"/>
        <end position="206"/>
    </location>
</feature>
<feature type="compositionally biased region" description="Basic and acidic residues" evidence="1">
    <location>
        <begin position="179"/>
        <end position="189"/>
    </location>
</feature>
<feature type="compositionally biased region" description="Low complexity" evidence="1">
    <location>
        <begin position="255"/>
        <end position="276"/>
    </location>
</feature>
<dbReference type="WBParaSite" id="ASIM_0001732201-mRNA-1">
    <property type="protein sequence ID" value="ASIM_0001732201-mRNA-1"/>
    <property type="gene ID" value="ASIM_0001732201"/>
</dbReference>
<sequence length="434" mass="47413">MAYETVKVRMNRSNASIPWGFSLRSTTSGVLTVASVDKESLAHKAGIEANDTVTELAGRNVNGMPLHEANNIIGRPSDEMNIILKRYSYITSHPTLPWNLTEQDNKIVVDQVHPSKQQTFTSSSSNTSGYKSIQDRKSERSVPIGYQPAPFTNVTNTDALSTNRQSKEGFYDSYSTESYTKKVAQEESRSSSGAGRFGAQGQQPQGMSGTTHNVPIALDYTTTQSSNYNIGGHTTGGTVIHTKPLQHTYTTPEHPASAPAPAPFSSGGPAAAPRSSHMIPVHINTGGYTSPPVAAGGQKSPFSPYRHQTGSQQQDYRARSEASYYEEGPRVPFYHSPRTRRELSPSASIPHLYAHSRETPAEQYLRQTGGLFGTDPNLFKTKVTPYLTSETRRMIEEEERYSDGAPHAYHHSASPPAQSASFKRISRACGTPVD</sequence>
<dbReference type="Gene3D" id="2.30.42.10">
    <property type="match status" value="1"/>
</dbReference>
<accession>A0A0M3K8N1</accession>
<dbReference type="Proteomes" id="UP000267096">
    <property type="component" value="Unassembled WGS sequence"/>
</dbReference>
<feature type="region of interest" description="Disordered" evidence="1">
    <location>
        <begin position="178"/>
        <end position="210"/>
    </location>
</feature>
<feature type="compositionally biased region" description="Low complexity" evidence="1">
    <location>
        <begin position="405"/>
        <end position="421"/>
    </location>
</feature>
<dbReference type="SMART" id="SM00228">
    <property type="entry name" value="PDZ"/>
    <property type="match status" value="1"/>
</dbReference>
<gene>
    <name evidence="3" type="ORF">ASIM_LOCUS16730</name>
</gene>
<evidence type="ECO:0000313" key="5">
    <source>
        <dbReference type="WBParaSite" id="ASIM_0001732201-mRNA-1"/>
    </source>
</evidence>
<dbReference type="SUPFAM" id="SSF50156">
    <property type="entry name" value="PDZ domain-like"/>
    <property type="match status" value="1"/>
</dbReference>
<dbReference type="InterPro" id="IPR036034">
    <property type="entry name" value="PDZ_sf"/>
</dbReference>
<dbReference type="InterPro" id="IPR001478">
    <property type="entry name" value="PDZ"/>
</dbReference>